<feature type="transmembrane region" description="Helical" evidence="1">
    <location>
        <begin position="213"/>
        <end position="233"/>
    </location>
</feature>
<evidence type="ECO:0000313" key="2">
    <source>
        <dbReference type="EMBL" id="SFL54570.1"/>
    </source>
</evidence>
<feature type="transmembrane region" description="Helical" evidence="1">
    <location>
        <begin position="54"/>
        <end position="71"/>
    </location>
</feature>
<evidence type="ECO:0000313" key="3">
    <source>
        <dbReference type="Proteomes" id="UP000181969"/>
    </source>
</evidence>
<keyword evidence="1" id="KW-0812">Transmembrane</keyword>
<dbReference type="AlphaFoldDB" id="A0A1I4IJR5"/>
<dbReference type="EMBL" id="FOTJ01000017">
    <property type="protein sequence ID" value="SFL54570.1"/>
    <property type="molecule type" value="Genomic_DNA"/>
</dbReference>
<keyword evidence="1" id="KW-0472">Membrane</keyword>
<feature type="transmembrane region" description="Helical" evidence="1">
    <location>
        <begin position="24"/>
        <end position="42"/>
    </location>
</feature>
<feature type="transmembrane region" description="Helical" evidence="1">
    <location>
        <begin position="108"/>
        <end position="128"/>
    </location>
</feature>
<reference evidence="2 3" key="1">
    <citation type="submission" date="2016-10" db="EMBL/GenBank/DDBJ databases">
        <authorList>
            <person name="de Groot N.N."/>
        </authorList>
    </citation>
    <scope>NUCLEOTIDE SEQUENCE [LARGE SCALE GENOMIC DNA]</scope>
    <source>
        <strain evidence="2 3">M79</strain>
    </source>
</reference>
<accession>A0A1I4IJR5</accession>
<feature type="transmembrane region" description="Helical" evidence="1">
    <location>
        <begin position="77"/>
        <end position="96"/>
    </location>
</feature>
<dbReference type="Proteomes" id="UP000181969">
    <property type="component" value="Unassembled WGS sequence"/>
</dbReference>
<name>A0A1I4IJR5_9LACT</name>
<dbReference type="Pfam" id="PF14808">
    <property type="entry name" value="TMEM164"/>
    <property type="match status" value="1"/>
</dbReference>
<organism evidence="2 3">
    <name type="scientific">Lactococcus garvieae</name>
    <dbReference type="NCBI Taxonomy" id="1363"/>
    <lineage>
        <taxon>Bacteria</taxon>
        <taxon>Bacillati</taxon>
        <taxon>Bacillota</taxon>
        <taxon>Bacilli</taxon>
        <taxon>Lactobacillales</taxon>
        <taxon>Streptococcaceae</taxon>
        <taxon>Lactococcus</taxon>
    </lineage>
</organism>
<evidence type="ECO:0000256" key="1">
    <source>
        <dbReference type="SAM" id="Phobius"/>
    </source>
</evidence>
<feature type="transmembrane region" description="Helical" evidence="1">
    <location>
        <begin position="134"/>
        <end position="154"/>
    </location>
</feature>
<sequence length="244" mass="28109">MNTFLISNEKAVGPGFGLFSADHFFALAILALISFGLIRAYLRANDERRKLLRLLVASFTLLLEIIRDIILVMTHQFLYADLPFQLCGLGIFIIVFDAMRSTKTSRELLYSLTLPGAIFALVTPNWVTNNFINVFVWQSFLIHCLLISYVLMRLIAGDLVPQWRELWRPAIFLAIVVPICAVLNQVWNQNFFFLRTPVPGSPLEPISNMFGSYYILGLIFIVLIFWLLIYLPWSWKKSPKVRMN</sequence>
<feature type="transmembrane region" description="Helical" evidence="1">
    <location>
        <begin position="166"/>
        <end position="187"/>
    </location>
</feature>
<dbReference type="OrthoDB" id="1696382at2"/>
<keyword evidence="1" id="KW-1133">Transmembrane helix</keyword>
<gene>
    <name evidence="2" type="ORF">SAMN05216438_11719</name>
</gene>
<protein>
    <submittedName>
        <fullName evidence="2">Conserved hypothetical integral membrane protein TIGR02206</fullName>
    </submittedName>
</protein>
<dbReference type="RefSeq" id="WP_074751854.1">
    <property type="nucleotide sequence ID" value="NZ_CAXVJC010000005.1"/>
</dbReference>
<proteinExistence type="predicted"/>